<dbReference type="InterPro" id="IPR051801">
    <property type="entry name" value="GH28_Enzymes"/>
</dbReference>
<keyword evidence="6" id="KW-1185">Reference proteome</keyword>
<keyword evidence="2 4" id="KW-0378">Hydrolase</keyword>
<dbReference type="SUPFAM" id="SSF51126">
    <property type="entry name" value="Pectin lyase-like"/>
    <property type="match status" value="1"/>
</dbReference>
<name>A0ABX7GZV4_9GAMM</name>
<gene>
    <name evidence="5" type="ORF">ISN74_10030</name>
</gene>
<dbReference type="PANTHER" id="PTHR31339">
    <property type="entry name" value="PECTIN LYASE-RELATED"/>
    <property type="match status" value="1"/>
</dbReference>
<evidence type="ECO:0000313" key="5">
    <source>
        <dbReference type="EMBL" id="QRN55860.1"/>
    </source>
</evidence>
<dbReference type="Pfam" id="PF00295">
    <property type="entry name" value="Glyco_hydro_28"/>
    <property type="match status" value="1"/>
</dbReference>
<dbReference type="Gene3D" id="2.160.20.10">
    <property type="entry name" value="Single-stranded right-handed beta-helix, Pectin lyase-like"/>
    <property type="match status" value="1"/>
</dbReference>
<accession>A0ABX7GZV4</accession>
<dbReference type="PANTHER" id="PTHR31339:SF9">
    <property type="entry name" value="PLASMIN AND FIBRONECTIN-BINDING PROTEIN A"/>
    <property type="match status" value="1"/>
</dbReference>
<evidence type="ECO:0000256" key="4">
    <source>
        <dbReference type="RuleBase" id="RU361169"/>
    </source>
</evidence>
<evidence type="ECO:0000313" key="6">
    <source>
        <dbReference type="Proteomes" id="UP000663181"/>
    </source>
</evidence>
<comment type="similarity">
    <text evidence="1 4">Belongs to the glycosyl hydrolase 28 family.</text>
</comment>
<dbReference type="GO" id="GO:0016787">
    <property type="term" value="F:hydrolase activity"/>
    <property type="evidence" value="ECO:0007669"/>
    <property type="project" value="UniProtKB-KW"/>
</dbReference>
<reference evidence="5 6" key="1">
    <citation type="submission" date="2020-10" db="EMBL/GenBank/DDBJ databases">
        <title>Phylogeny of dyella-like bacteria.</title>
        <authorList>
            <person name="Fu J."/>
        </authorList>
    </citation>
    <scope>NUCLEOTIDE SEQUENCE [LARGE SCALE GENOMIC DNA]</scope>
    <source>
        <strain evidence="5 6">DHOB09</strain>
    </source>
</reference>
<dbReference type="InterPro" id="IPR012334">
    <property type="entry name" value="Pectin_lyas_fold"/>
</dbReference>
<proteinExistence type="inferred from homology"/>
<dbReference type="InterPro" id="IPR000743">
    <property type="entry name" value="Glyco_hydro_28"/>
</dbReference>
<evidence type="ECO:0000256" key="2">
    <source>
        <dbReference type="ARBA" id="ARBA00022801"/>
    </source>
</evidence>
<protein>
    <submittedName>
        <fullName evidence="5">Glycoside hydrolase family 28 protein</fullName>
    </submittedName>
</protein>
<dbReference type="Proteomes" id="UP000663181">
    <property type="component" value="Chromosome"/>
</dbReference>
<dbReference type="EMBL" id="CP064030">
    <property type="protein sequence ID" value="QRN55860.1"/>
    <property type="molecule type" value="Genomic_DNA"/>
</dbReference>
<evidence type="ECO:0000256" key="1">
    <source>
        <dbReference type="ARBA" id="ARBA00008834"/>
    </source>
</evidence>
<dbReference type="InterPro" id="IPR011050">
    <property type="entry name" value="Pectin_lyase_fold/virulence"/>
</dbReference>
<organism evidence="5 6">
    <name type="scientific">Dyella caseinilytica</name>
    <dbReference type="NCBI Taxonomy" id="1849581"/>
    <lineage>
        <taxon>Bacteria</taxon>
        <taxon>Pseudomonadati</taxon>
        <taxon>Pseudomonadota</taxon>
        <taxon>Gammaproteobacteria</taxon>
        <taxon>Lysobacterales</taxon>
        <taxon>Rhodanobacteraceae</taxon>
        <taxon>Dyella</taxon>
    </lineage>
</organism>
<keyword evidence="3 4" id="KW-0326">Glycosidase</keyword>
<sequence length="514" mass="53092">MSALGCAAQTTASVTTSWGVIAEPSLPTLVCKTLLATQTPVNGSLDAVDANPANSAPDTAQIQQALDNCPAGQAVHLVKGGAGQSGFLMGPINLKSGVTLWIDSGVTLFASRNPADYDNGVGACGTATANSTPSCNALIRLDHVTHSGIVGGGVIDGRGGSLLTSGPNAGRRSWWDVAYQTKTSNVNQQNPRLLNANGGGSFVLYGVAFENAPNFHIALDAMDGVIAWGIKILSPSLVYSKPGYACPKGTTPDQVTPATCFTPDTVKNTDGFDPGESSHVLLAYSYVSDGDDHVAVKAGSGAGSHDLMFAHNHLYYGHGLSIGSETNTGVSNVAVEDLSVDGYDSPNGVGIRIKSDASRGGVVSAVSYQDICMRNVHEPMAFDAFYSAAKGKSYPWFKGITINGFHDTGSVSYGGGELVFAAYAKYPLQISMQNVQFDGEQPTLAMKGHNGSPSQLPANTDFSFGPTPVSFAGNLETKQGTGDVVTNSVNASSSPVDCSDAFVPMSSVLSDSPI</sequence>
<evidence type="ECO:0000256" key="3">
    <source>
        <dbReference type="ARBA" id="ARBA00023295"/>
    </source>
</evidence>